<dbReference type="Proteomes" id="UP000245207">
    <property type="component" value="Unassembled WGS sequence"/>
</dbReference>
<accession>A0A2U1PN36</accession>
<gene>
    <name evidence="1" type="ORF">CTI12_AA108240</name>
</gene>
<evidence type="ECO:0000313" key="1">
    <source>
        <dbReference type="EMBL" id="PWA87183.1"/>
    </source>
</evidence>
<name>A0A2U1PN36_ARTAN</name>
<proteinExistence type="predicted"/>
<dbReference type="OrthoDB" id="59415at2759"/>
<dbReference type="EMBL" id="PKPP01000939">
    <property type="protein sequence ID" value="PWA87183.1"/>
    <property type="molecule type" value="Genomic_DNA"/>
</dbReference>
<comment type="caution">
    <text evidence="1">The sequence shown here is derived from an EMBL/GenBank/DDBJ whole genome shotgun (WGS) entry which is preliminary data.</text>
</comment>
<sequence>MGVNEGARNRIIAHGFQHSQNFRMPSGIAKGWVKTLVHSWSKSTKSALRHNCDVSLEELSGEEMNTLLAVGVTNDKYGPHLTDVANNTKLCRAMIAVFCPPRSSQQVSFFFS</sequence>
<dbReference type="AlphaFoldDB" id="A0A2U1PN36"/>
<keyword evidence="2" id="KW-1185">Reference proteome</keyword>
<evidence type="ECO:0000313" key="2">
    <source>
        <dbReference type="Proteomes" id="UP000245207"/>
    </source>
</evidence>
<reference evidence="1 2" key="1">
    <citation type="journal article" date="2018" name="Mol. Plant">
        <title>The genome of Artemisia annua provides insight into the evolution of Asteraceae family and artemisinin biosynthesis.</title>
        <authorList>
            <person name="Shen Q."/>
            <person name="Zhang L."/>
            <person name="Liao Z."/>
            <person name="Wang S."/>
            <person name="Yan T."/>
            <person name="Shi P."/>
            <person name="Liu M."/>
            <person name="Fu X."/>
            <person name="Pan Q."/>
            <person name="Wang Y."/>
            <person name="Lv Z."/>
            <person name="Lu X."/>
            <person name="Zhang F."/>
            <person name="Jiang W."/>
            <person name="Ma Y."/>
            <person name="Chen M."/>
            <person name="Hao X."/>
            <person name="Li L."/>
            <person name="Tang Y."/>
            <person name="Lv G."/>
            <person name="Zhou Y."/>
            <person name="Sun X."/>
            <person name="Brodelius P.E."/>
            <person name="Rose J.K.C."/>
            <person name="Tang K."/>
        </authorList>
    </citation>
    <scope>NUCLEOTIDE SEQUENCE [LARGE SCALE GENOMIC DNA]</scope>
    <source>
        <strain evidence="2">cv. Huhao1</strain>
        <tissue evidence="1">Leaf</tissue>
    </source>
</reference>
<protein>
    <submittedName>
        <fullName evidence="1">Uncharacterized protein</fullName>
    </submittedName>
</protein>
<organism evidence="1 2">
    <name type="scientific">Artemisia annua</name>
    <name type="common">Sweet wormwood</name>
    <dbReference type="NCBI Taxonomy" id="35608"/>
    <lineage>
        <taxon>Eukaryota</taxon>
        <taxon>Viridiplantae</taxon>
        <taxon>Streptophyta</taxon>
        <taxon>Embryophyta</taxon>
        <taxon>Tracheophyta</taxon>
        <taxon>Spermatophyta</taxon>
        <taxon>Magnoliopsida</taxon>
        <taxon>eudicotyledons</taxon>
        <taxon>Gunneridae</taxon>
        <taxon>Pentapetalae</taxon>
        <taxon>asterids</taxon>
        <taxon>campanulids</taxon>
        <taxon>Asterales</taxon>
        <taxon>Asteraceae</taxon>
        <taxon>Asteroideae</taxon>
        <taxon>Anthemideae</taxon>
        <taxon>Artemisiinae</taxon>
        <taxon>Artemisia</taxon>
    </lineage>
</organism>